<evidence type="ECO:0000256" key="3">
    <source>
        <dbReference type="ARBA" id="ARBA00022598"/>
    </source>
</evidence>
<dbReference type="Gene3D" id="3.40.50.12780">
    <property type="entry name" value="N-terminal domain of ligase-like"/>
    <property type="match status" value="1"/>
</dbReference>
<accession>A0A482W523</accession>
<evidence type="ECO:0000313" key="7">
    <source>
        <dbReference type="Proteomes" id="UP000292052"/>
    </source>
</evidence>
<evidence type="ECO:0000313" key="6">
    <source>
        <dbReference type="EMBL" id="RZC40025.1"/>
    </source>
</evidence>
<reference evidence="6 7" key="1">
    <citation type="submission" date="2017-03" db="EMBL/GenBank/DDBJ databases">
        <title>Genome of the blue death feigning beetle - Asbolus verrucosus.</title>
        <authorList>
            <person name="Rider S.D."/>
        </authorList>
    </citation>
    <scope>NUCLEOTIDE SEQUENCE [LARGE SCALE GENOMIC DNA]</scope>
    <source>
        <strain evidence="6">Butters</strain>
        <tissue evidence="6">Head and leg muscle</tissue>
    </source>
</reference>
<sequence length="145" mass="16704">MKGYFKSDSSQAFDEDGFLKTGDIGYDDEDECFYIIERLKEMFKYMSWHILPSTIDAVLLEHPAVKEAAVFGIPRIEEKGEVPAACVILKEKYSINKKEIEEFVAARVSDYEKLRGGVIFVETLKKTPSRKLMRKEIRKTILNSL</sequence>
<evidence type="ECO:0000256" key="4">
    <source>
        <dbReference type="ARBA" id="ARBA00023140"/>
    </source>
</evidence>
<keyword evidence="3" id="KW-0436">Ligase</keyword>
<dbReference type="OrthoDB" id="10253869at2759"/>
<keyword evidence="7" id="KW-1185">Reference proteome</keyword>
<name>A0A482W523_ASBVE</name>
<dbReference type="InterPro" id="IPR025110">
    <property type="entry name" value="AMP-bd_C"/>
</dbReference>
<dbReference type="Proteomes" id="UP000292052">
    <property type="component" value="Unassembled WGS sequence"/>
</dbReference>
<dbReference type="AlphaFoldDB" id="A0A482W523"/>
<dbReference type="InterPro" id="IPR042099">
    <property type="entry name" value="ANL_N_sf"/>
</dbReference>
<dbReference type="PANTHER" id="PTHR24096">
    <property type="entry name" value="LONG-CHAIN-FATTY-ACID--COA LIGASE"/>
    <property type="match status" value="1"/>
</dbReference>
<dbReference type="GO" id="GO:0005777">
    <property type="term" value="C:peroxisome"/>
    <property type="evidence" value="ECO:0007669"/>
    <property type="project" value="UniProtKB-SubCell"/>
</dbReference>
<dbReference type="GO" id="GO:0016405">
    <property type="term" value="F:CoA-ligase activity"/>
    <property type="evidence" value="ECO:0007669"/>
    <property type="project" value="TreeGrafter"/>
</dbReference>
<comment type="subcellular location">
    <subcellularLocation>
        <location evidence="1">Peroxisome</location>
    </subcellularLocation>
</comment>
<dbReference type="SUPFAM" id="SSF56801">
    <property type="entry name" value="Acetyl-CoA synthetase-like"/>
    <property type="match status" value="1"/>
</dbReference>
<dbReference type="PANTHER" id="PTHR24096:SF149">
    <property type="entry name" value="AMP-BINDING DOMAIN-CONTAINING PROTEIN-RELATED"/>
    <property type="match status" value="1"/>
</dbReference>
<keyword evidence="4" id="KW-0576">Peroxisome</keyword>
<gene>
    <name evidence="6" type="ORF">BDFB_006641</name>
</gene>
<dbReference type="EMBL" id="QDEB01029635">
    <property type="protein sequence ID" value="RZC40025.1"/>
    <property type="molecule type" value="Genomic_DNA"/>
</dbReference>
<proteinExistence type="inferred from homology"/>
<comment type="caution">
    <text evidence="6">The sequence shown here is derived from an EMBL/GenBank/DDBJ whole genome shotgun (WGS) entry which is preliminary data.</text>
</comment>
<dbReference type="Gene3D" id="3.30.300.30">
    <property type="match status" value="1"/>
</dbReference>
<evidence type="ECO:0000259" key="5">
    <source>
        <dbReference type="Pfam" id="PF13193"/>
    </source>
</evidence>
<feature type="domain" description="AMP-binding enzyme C-terminal" evidence="5">
    <location>
        <begin position="55"/>
        <end position="131"/>
    </location>
</feature>
<evidence type="ECO:0000256" key="2">
    <source>
        <dbReference type="ARBA" id="ARBA00006432"/>
    </source>
</evidence>
<dbReference type="Pfam" id="PF13193">
    <property type="entry name" value="AMP-binding_C"/>
    <property type="match status" value="1"/>
</dbReference>
<dbReference type="FunFam" id="3.30.300.30:FF:000007">
    <property type="entry name" value="4-coumarate--CoA ligase 2"/>
    <property type="match status" value="1"/>
</dbReference>
<dbReference type="InterPro" id="IPR045851">
    <property type="entry name" value="AMP-bd_C_sf"/>
</dbReference>
<comment type="similarity">
    <text evidence="2">Belongs to the ATP-dependent AMP-binding enzyme family.</text>
</comment>
<evidence type="ECO:0000256" key="1">
    <source>
        <dbReference type="ARBA" id="ARBA00004275"/>
    </source>
</evidence>
<organism evidence="6 7">
    <name type="scientific">Asbolus verrucosus</name>
    <name type="common">Desert ironclad beetle</name>
    <dbReference type="NCBI Taxonomy" id="1661398"/>
    <lineage>
        <taxon>Eukaryota</taxon>
        <taxon>Metazoa</taxon>
        <taxon>Ecdysozoa</taxon>
        <taxon>Arthropoda</taxon>
        <taxon>Hexapoda</taxon>
        <taxon>Insecta</taxon>
        <taxon>Pterygota</taxon>
        <taxon>Neoptera</taxon>
        <taxon>Endopterygota</taxon>
        <taxon>Coleoptera</taxon>
        <taxon>Polyphaga</taxon>
        <taxon>Cucujiformia</taxon>
        <taxon>Tenebrionidae</taxon>
        <taxon>Pimeliinae</taxon>
        <taxon>Asbolus</taxon>
    </lineage>
</organism>
<protein>
    <submittedName>
        <fullName evidence="6">AMP-binding C domain containing protein</fullName>
    </submittedName>
</protein>
<dbReference type="STRING" id="1661398.A0A482W523"/>